<dbReference type="PANTHER" id="PTHR19143">
    <property type="entry name" value="FIBRINOGEN/TENASCIN/ANGIOPOEITIN"/>
    <property type="match status" value="1"/>
</dbReference>
<dbReference type="EMBL" id="NIVC01002668">
    <property type="protein sequence ID" value="PAA56061.1"/>
    <property type="molecule type" value="Genomic_DNA"/>
</dbReference>
<name>A0A267E3D9_9PLAT</name>
<dbReference type="OrthoDB" id="6273946at2759"/>
<comment type="caution">
    <text evidence="2">The sequence shown here is derived from an EMBL/GenBank/DDBJ whole genome shotgun (WGS) entry which is preliminary data.</text>
</comment>
<dbReference type="Gene3D" id="3.90.215.10">
    <property type="entry name" value="Gamma Fibrinogen, chain A, domain 1"/>
    <property type="match status" value="1"/>
</dbReference>
<dbReference type="Proteomes" id="UP000215902">
    <property type="component" value="Unassembled WGS sequence"/>
</dbReference>
<dbReference type="GO" id="GO:0005615">
    <property type="term" value="C:extracellular space"/>
    <property type="evidence" value="ECO:0007669"/>
    <property type="project" value="TreeGrafter"/>
</dbReference>
<dbReference type="AlphaFoldDB" id="A0A267E3D9"/>
<dbReference type="STRING" id="282301.A0A267E3D9"/>
<dbReference type="PROSITE" id="PS51406">
    <property type="entry name" value="FIBRINOGEN_C_2"/>
    <property type="match status" value="1"/>
</dbReference>
<organism evidence="2 3">
    <name type="scientific">Macrostomum lignano</name>
    <dbReference type="NCBI Taxonomy" id="282301"/>
    <lineage>
        <taxon>Eukaryota</taxon>
        <taxon>Metazoa</taxon>
        <taxon>Spiralia</taxon>
        <taxon>Lophotrochozoa</taxon>
        <taxon>Platyhelminthes</taxon>
        <taxon>Rhabditophora</taxon>
        <taxon>Macrostomorpha</taxon>
        <taxon>Macrostomida</taxon>
        <taxon>Macrostomidae</taxon>
        <taxon>Macrostomum</taxon>
    </lineage>
</organism>
<keyword evidence="3" id="KW-1185">Reference proteome</keyword>
<dbReference type="InterPro" id="IPR014716">
    <property type="entry name" value="Fibrinogen_a/b/g_C_1"/>
</dbReference>
<proteinExistence type="predicted"/>
<dbReference type="PANTHER" id="PTHR19143:SF327">
    <property type="entry name" value="FI21813P1-RELATED"/>
    <property type="match status" value="1"/>
</dbReference>
<sequence>MKLWNGSELHAEYAGFQVGDASTGYRMTYREMLRHRSSVSFDAFLEHHKDMRFSTMDRDNDVSRYSCSNECGRGGWWFKDCHHVNPNAVFPSREKIECRYMTWHSGSVSLSLREVRLMLQI</sequence>
<protein>
    <recommendedName>
        <fullName evidence="1">Fibrinogen C-terminal domain-containing protein</fullName>
    </recommendedName>
</protein>
<accession>A0A267E3D9</accession>
<dbReference type="Pfam" id="PF00147">
    <property type="entry name" value="Fibrinogen_C"/>
    <property type="match status" value="1"/>
</dbReference>
<feature type="domain" description="Fibrinogen C-terminal" evidence="1">
    <location>
        <begin position="1"/>
        <end position="121"/>
    </location>
</feature>
<dbReference type="SUPFAM" id="SSF56496">
    <property type="entry name" value="Fibrinogen C-terminal domain-like"/>
    <property type="match status" value="1"/>
</dbReference>
<dbReference type="InterPro" id="IPR002181">
    <property type="entry name" value="Fibrinogen_a/b/g_C_dom"/>
</dbReference>
<dbReference type="InterPro" id="IPR036056">
    <property type="entry name" value="Fibrinogen-like_C"/>
</dbReference>
<evidence type="ECO:0000259" key="1">
    <source>
        <dbReference type="PROSITE" id="PS51406"/>
    </source>
</evidence>
<dbReference type="InterPro" id="IPR050373">
    <property type="entry name" value="Fibrinogen_C-term_domain"/>
</dbReference>
<evidence type="ECO:0000313" key="2">
    <source>
        <dbReference type="EMBL" id="PAA56061.1"/>
    </source>
</evidence>
<reference evidence="2 3" key="1">
    <citation type="submission" date="2017-06" db="EMBL/GenBank/DDBJ databases">
        <title>A platform for efficient transgenesis in Macrostomum lignano, a flatworm model organism for stem cell research.</title>
        <authorList>
            <person name="Berezikov E."/>
        </authorList>
    </citation>
    <scope>NUCLEOTIDE SEQUENCE [LARGE SCALE GENOMIC DNA]</scope>
    <source>
        <strain evidence="2">DV1</strain>
        <tissue evidence="2">Whole organism</tissue>
    </source>
</reference>
<evidence type="ECO:0000313" key="3">
    <source>
        <dbReference type="Proteomes" id="UP000215902"/>
    </source>
</evidence>
<dbReference type="SMART" id="SM00186">
    <property type="entry name" value="FBG"/>
    <property type="match status" value="1"/>
</dbReference>
<gene>
    <name evidence="2" type="ORF">BOX15_Mlig019144g3</name>
</gene>